<dbReference type="EMBL" id="CP017015">
    <property type="protein sequence ID" value="AOG60865.1"/>
    <property type="molecule type" value="Genomic_DNA"/>
</dbReference>
<name>A0A1B3SLQ0_9MOLU</name>
<evidence type="ECO:0000256" key="1">
    <source>
        <dbReference type="SAM" id="SignalP"/>
    </source>
</evidence>
<dbReference type="Proteomes" id="UP000094378">
    <property type="component" value="Chromosome"/>
</dbReference>
<feature type="signal peptide" evidence="1">
    <location>
        <begin position="1"/>
        <end position="23"/>
    </location>
</feature>
<dbReference type="NCBIfam" id="NF038029">
    <property type="entry name" value="LP_plasma"/>
    <property type="match status" value="1"/>
</dbReference>
<proteinExistence type="predicted"/>
<dbReference type="PROSITE" id="PS51257">
    <property type="entry name" value="PROKAR_LIPOPROTEIN"/>
    <property type="match status" value="1"/>
</dbReference>
<dbReference type="InterPro" id="IPR054816">
    <property type="entry name" value="Lipoprotein_mollicutes-type_CS"/>
</dbReference>
<sequence length="192" mass="21250">MKKLLSLLAATGLVATSGSVAVACNKKDQNNVKELTYSDGKKDADVVAYLSDKNKTSIIQLTISEPLKVSENKLDVDYKDTKTGDYDGFGNSKELEIEGTLISFKDMNMQEQGKMFGSFTELFKELKDLNLTSKQDGDNSVLTIYFITIKGQKGNDNFDLAVIEEKVIVDKDGIAIKDPELSKIYKKNISLK</sequence>
<organism evidence="2 3">
    <name type="scientific">Spiroplasma helicoides</name>
    <dbReference type="NCBI Taxonomy" id="216938"/>
    <lineage>
        <taxon>Bacteria</taxon>
        <taxon>Bacillati</taxon>
        <taxon>Mycoplasmatota</taxon>
        <taxon>Mollicutes</taxon>
        <taxon>Entomoplasmatales</taxon>
        <taxon>Spiroplasmataceae</taxon>
        <taxon>Spiroplasma</taxon>
    </lineage>
</organism>
<keyword evidence="1" id="KW-0732">Signal</keyword>
<dbReference type="KEGG" id="shj:SHELI_v1c09160"/>
<accession>A0A1B3SLQ0</accession>
<dbReference type="NCBIfam" id="NF045726">
    <property type="entry name" value="XXplasma_LP"/>
    <property type="match status" value="1"/>
</dbReference>
<reference evidence="2 3" key="1">
    <citation type="submission" date="2016-08" db="EMBL/GenBank/DDBJ databases">
        <title>Complete genome sequence of Spiroplasma helicoides TABS-2 (DSM 22551).</title>
        <authorList>
            <person name="Shen W.-Y."/>
            <person name="Lo W.-S."/>
            <person name="Lai Y.-C."/>
            <person name="Kuo C.-H."/>
        </authorList>
    </citation>
    <scope>NUCLEOTIDE SEQUENCE [LARGE SCALE GENOMIC DNA]</scope>
    <source>
        <strain evidence="2 3">TABS-2</strain>
    </source>
</reference>
<keyword evidence="3" id="KW-1185">Reference proteome</keyword>
<dbReference type="AlphaFoldDB" id="A0A1B3SLQ0"/>
<gene>
    <name evidence="2" type="ORF">SHELI_v1c09160</name>
</gene>
<dbReference type="RefSeq" id="WP_069117127.1">
    <property type="nucleotide sequence ID" value="NZ_CP017015.1"/>
</dbReference>
<evidence type="ECO:0000313" key="2">
    <source>
        <dbReference type="EMBL" id="AOG60865.1"/>
    </source>
</evidence>
<evidence type="ECO:0008006" key="4">
    <source>
        <dbReference type="Google" id="ProtNLM"/>
    </source>
</evidence>
<protein>
    <recommendedName>
        <fullName evidence="4">Lipoprotein</fullName>
    </recommendedName>
</protein>
<dbReference type="OrthoDB" id="390792at2"/>
<evidence type="ECO:0000313" key="3">
    <source>
        <dbReference type="Proteomes" id="UP000094378"/>
    </source>
</evidence>
<feature type="chain" id="PRO_5008554061" description="Lipoprotein" evidence="1">
    <location>
        <begin position="24"/>
        <end position="192"/>
    </location>
</feature>